<dbReference type="Pfam" id="PF03847">
    <property type="entry name" value="TFIID_20kDa"/>
    <property type="match status" value="1"/>
</dbReference>
<feature type="region of interest" description="Disordered" evidence="6">
    <location>
        <begin position="210"/>
        <end position="255"/>
    </location>
</feature>
<keyword evidence="3" id="KW-0805">Transcription regulation</keyword>
<dbReference type="GO" id="GO:0017025">
    <property type="term" value="F:TBP-class protein binding"/>
    <property type="evidence" value="ECO:0007669"/>
    <property type="project" value="TreeGrafter"/>
</dbReference>
<keyword evidence="5" id="KW-0539">Nucleus</keyword>
<dbReference type="EMBL" id="JALJOQ010000056">
    <property type="protein sequence ID" value="KAK9803776.1"/>
    <property type="molecule type" value="Genomic_DNA"/>
</dbReference>
<comment type="similarity">
    <text evidence="2">Belongs to the TAF12 family.</text>
</comment>
<protein>
    <recommendedName>
        <fullName evidence="7">Transcription initiation factor TFIID subunit 12 domain-containing protein</fullName>
    </recommendedName>
</protein>
<evidence type="ECO:0000256" key="3">
    <source>
        <dbReference type="ARBA" id="ARBA00023015"/>
    </source>
</evidence>
<feature type="domain" description="Transcription initiation factor TFIID subunit 12" evidence="7">
    <location>
        <begin position="135"/>
        <end position="178"/>
    </location>
</feature>
<comment type="subcellular location">
    <subcellularLocation>
        <location evidence="1">Nucleus</location>
    </subcellularLocation>
</comment>
<keyword evidence="4" id="KW-0804">Transcription</keyword>
<name>A0AAW1P575_9CHLO</name>
<dbReference type="PANTHER" id="PTHR12264:SF21">
    <property type="entry name" value="TRANSCRIPTION INITIATION FACTOR TFIID SUBUNIT 12"/>
    <property type="match status" value="1"/>
</dbReference>
<sequence length="255" mass="26802">MSCALTVTMQPPTEAEMTARVHQYNATSRAAAGNQQRMVSLPPLAAPAHYASAHSQPPGGSMHNIPIRLNHALPNHVPAFDGRVVGVAPTPLGGRTFVSAQSSLPVPPAGMKLLSSKAVARLADGHEVEQKVLEPAVVQLAEAFVEAACAFGCSMARRRKGRRLEALDMADYLERNWQVRVPGFLAKEVRPFKRLRNTGHQQRKEAVQQLQAAAQPLTEAAQASKAPAAPTAAAAAAAAPALPAPADADADATAE</sequence>
<comment type="caution">
    <text evidence="8">The sequence shown here is derived from an EMBL/GenBank/DDBJ whole genome shotgun (WGS) entry which is preliminary data.</text>
</comment>
<evidence type="ECO:0000256" key="2">
    <source>
        <dbReference type="ARBA" id="ARBA00007530"/>
    </source>
</evidence>
<dbReference type="InterPro" id="IPR003228">
    <property type="entry name" value="TFIID_TAF12_dom"/>
</dbReference>
<dbReference type="PANTHER" id="PTHR12264">
    <property type="entry name" value="TRANSCRIPTION INITIATION FACTOR TFIID SUBUNIT 12"/>
    <property type="match status" value="1"/>
</dbReference>
<dbReference type="InterPro" id="IPR009072">
    <property type="entry name" value="Histone-fold"/>
</dbReference>
<dbReference type="GO" id="GO:0051123">
    <property type="term" value="P:RNA polymerase II preinitiation complex assembly"/>
    <property type="evidence" value="ECO:0007669"/>
    <property type="project" value="TreeGrafter"/>
</dbReference>
<evidence type="ECO:0000313" key="9">
    <source>
        <dbReference type="Proteomes" id="UP001465755"/>
    </source>
</evidence>
<dbReference type="InterPro" id="IPR037794">
    <property type="entry name" value="TAF12"/>
</dbReference>
<evidence type="ECO:0000256" key="4">
    <source>
        <dbReference type="ARBA" id="ARBA00023163"/>
    </source>
</evidence>
<keyword evidence="9" id="KW-1185">Reference proteome</keyword>
<gene>
    <name evidence="8" type="ORF">WJX73_005575</name>
</gene>
<feature type="compositionally biased region" description="Low complexity" evidence="6">
    <location>
        <begin position="210"/>
        <end position="247"/>
    </location>
</feature>
<dbReference type="GO" id="GO:0046982">
    <property type="term" value="F:protein heterodimerization activity"/>
    <property type="evidence" value="ECO:0007669"/>
    <property type="project" value="InterPro"/>
</dbReference>
<evidence type="ECO:0000256" key="6">
    <source>
        <dbReference type="SAM" id="MobiDB-lite"/>
    </source>
</evidence>
<organism evidence="8 9">
    <name type="scientific">Symbiochloris irregularis</name>
    <dbReference type="NCBI Taxonomy" id="706552"/>
    <lineage>
        <taxon>Eukaryota</taxon>
        <taxon>Viridiplantae</taxon>
        <taxon>Chlorophyta</taxon>
        <taxon>core chlorophytes</taxon>
        <taxon>Trebouxiophyceae</taxon>
        <taxon>Trebouxiales</taxon>
        <taxon>Trebouxiaceae</taxon>
        <taxon>Symbiochloris</taxon>
    </lineage>
</organism>
<proteinExistence type="inferred from homology"/>
<dbReference type="Proteomes" id="UP001465755">
    <property type="component" value="Unassembled WGS sequence"/>
</dbReference>
<evidence type="ECO:0000313" key="8">
    <source>
        <dbReference type="EMBL" id="KAK9803776.1"/>
    </source>
</evidence>
<evidence type="ECO:0000259" key="7">
    <source>
        <dbReference type="Pfam" id="PF03847"/>
    </source>
</evidence>
<accession>A0AAW1P575</accession>
<evidence type="ECO:0000256" key="1">
    <source>
        <dbReference type="ARBA" id="ARBA00004123"/>
    </source>
</evidence>
<reference evidence="8 9" key="1">
    <citation type="journal article" date="2024" name="Nat. Commun.">
        <title>Phylogenomics reveals the evolutionary origins of lichenization in chlorophyte algae.</title>
        <authorList>
            <person name="Puginier C."/>
            <person name="Libourel C."/>
            <person name="Otte J."/>
            <person name="Skaloud P."/>
            <person name="Haon M."/>
            <person name="Grisel S."/>
            <person name="Petersen M."/>
            <person name="Berrin J.G."/>
            <person name="Delaux P.M."/>
            <person name="Dal Grande F."/>
            <person name="Keller J."/>
        </authorList>
    </citation>
    <scope>NUCLEOTIDE SEQUENCE [LARGE SCALE GENOMIC DNA]</scope>
    <source>
        <strain evidence="8 9">SAG 2036</strain>
    </source>
</reference>
<dbReference type="GO" id="GO:0005669">
    <property type="term" value="C:transcription factor TFIID complex"/>
    <property type="evidence" value="ECO:0007669"/>
    <property type="project" value="InterPro"/>
</dbReference>
<dbReference type="Gene3D" id="1.10.20.10">
    <property type="entry name" value="Histone, subunit A"/>
    <property type="match status" value="1"/>
</dbReference>
<evidence type="ECO:0000256" key="5">
    <source>
        <dbReference type="ARBA" id="ARBA00023242"/>
    </source>
</evidence>
<dbReference type="GO" id="GO:0003677">
    <property type="term" value="F:DNA binding"/>
    <property type="evidence" value="ECO:0007669"/>
    <property type="project" value="TreeGrafter"/>
</dbReference>
<dbReference type="GO" id="GO:0000124">
    <property type="term" value="C:SAGA complex"/>
    <property type="evidence" value="ECO:0007669"/>
    <property type="project" value="InterPro"/>
</dbReference>
<dbReference type="AlphaFoldDB" id="A0AAW1P575"/>